<keyword evidence="1" id="KW-0472">Membrane</keyword>
<feature type="transmembrane region" description="Helical" evidence="1">
    <location>
        <begin position="26"/>
        <end position="48"/>
    </location>
</feature>
<feature type="transmembrane region" description="Helical" evidence="1">
    <location>
        <begin position="314"/>
        <end position="334"/>
    </location>
</feature>
<keyword evidence="3" id="KW-1185">Reference proteome</keyword>
<gene>
    <name evidence="2" type="ORF">T190115A13A_180078</name>
</gene>
<reference evidence="2 3" key="1">
    <citation type="submission" date="2024-05" db="EMBL/GenBank/DDBJ databases">
        <authorList>
            <person name="Duchaud E."/>
        </authorList>
    </citation>
    <scope>NUCLEOTIDE SEQUENCE [LARGE SCALE GENOMIC DNA]</scope>
    <source>
        <strain evidence="2">Ena-SAMPLE-TAB-13-05-2024-13:56:06:370-140305</strain>
    </source>
</reference>
<evidence type="ECO:0000256" key="1">
    <source>
        <dbReference type="SAM" id="Phobius"/>
    </source>
</evidence>
<evidence type="ECO:0000313" key="3">
    <source>
        <dbReference type="Proteomes" id="UP001497602"/>
    </source>
</evidence>
<dbReference type="EMBL" id="CAXJRC010000009">
    <property type="protein sequence ID" value="CAL2105749.1"/>
    <property type="molecule type" value="Genomic_DNA"/>
</dbReference>
<organism evidence="2 3">
    <name type="scientific">Tenacibaculum vairaonense</name>
    <dbReference type="NCBI Taxonomy" id="3137860"/>
    <lineage>
        <taxon>Bacteria</taxon>
        <taxon>Pseudomonadati</taxon>
        <taxon>Bacteroidota</taxon>
        <taxon>Flavobacteriia</taxon>
        <taxon>Flavobacteriales</taxon>
        <taxon>Flavobacteriaceae</taxon>
        <taxon>Tenacibaculum</taxon>
    </lineage>
</organism>
<proteinExistence type="predicted"/>
<name>A0ABP1FBM7_9FLAO</name>
<comment type="caution">
    <text evidence="2">The sequence shown here is derived from an EMBL/GenBank/DDBJ whole genome shotgun (WGS) entry which is preliminary data.</text>
</comment>
<keyword evidence="1" id="KW-1133">Transmembrane helix</keyword>
<sequence length="343" mass="39232">MSANKHEEEVDLGSLFVLIGKGFTKFFNFIGGIFVGIFHFLILILLFFKKNFLKLGIAMVIGAGLGLIIDVKEDKKYGSNLLVQTNFDSARQLYNNVEFYNNLVKQENIPLLVKTFNINEEEAKSLQKFIIEPVENSNDIVTTYDELILSIDTLTAKSFTFLDFKKSFTKYDYKVHNLEVKATKNDVFTKLDEVIISSITENSYFNKLKELTNENLNRTDKLLRKNLSQTDSLHNLYKKVLLEEAKSVSQGTNIDLGSSKQNNKELDLFSTSLKLNKELKEVSVEKSEKSEVVNVISNFQPIGYEIKGVSKYKFVQIALLALGIMILYLLGVMLNRYLNKYKK</sequence>
<keyword evidence="1" id="KW-0812">Transmembrane</keyword>
<dbReference type="Proteomes" id="UP001497602">
    <property type="component" value="Unassembled WGS sequence"/>
</dbReference>
<evidence type="ECO:0000313" key="2">
    <source>
        <dbReference type="EMBL" id="CAL2105749.1"/>
    </source>
</evidence>
<evidence type="ECO:0008006" key="4">
    <source>
        <dbReference type="Google" id="ProtNLM"/>
    </source>
</evidence>
<accession>A0ABP1FBM7</accession>
<protein>
    <recommendedName>
        <fullName evidence="4">Lipopolysaccharide biosynthesis protein</fullName>
    </recommendedName>
</protein>
<dbReference type="RefSeq" id="WP_348737569.1">
    <property type="nucleotide sequence ID" value="NZ_CAXJRC010000009.1"/>
</dbReference>